<accession>A0A251SR77</accession>
<protein>
    <submittedName>
        <fullName evidence="1">Uncharacterized protein</fullName>
    </submittedName>
</protein>
<sequence length="71" mass="8029">MDLLKPEITDGISVKTTTDWETEFSQRGFSVLTIFKHSGITCILNSRYILHKSGLRNLQVEIQGFVANKDS</sequence>
<gene>
    <name evidence="1" type="ORF">HannXRQ_Chr13g0397401</name>
</gene>
<dbReference type="Proteomes" id="UP000215914">
    <property type="component" value="Chromosome 13"/>
</dbReference>
<keyword evidence="2" id="KW-1185">Reference proteome</keyword>
<proteinExistence type="predicted"/>
<evidence type="ECO:0000313" key="1">
    <source>
        <dbReference type="EMBL" id="OTG01012.1"/>
    </source>
</evidence>
<dbReference type="AlphaFoldDB" id="A0A251SR77"/>
<dbReference type="InParanoid" id="A0A251SR77"/>
<organism evidence="1 2">
    <name type="scientific">Helianthus annuus</name>
    <name type="common">Common sunflower</name>
    <dbReference type="NCBI Taxonomy" id="4232"/>
    <lineage>
        <taxon>Eukaryota</taxon>
        <taxon>Viridiplantae</taxon>
        <taxon>Streptophyta</taxon>
        <taxon>Embryophyta</taxon>
        <taxon>Tracheophyta</taxon>
        <taxon>Spermatophyta</taxon>
        <taxon>Magnoliopsida</taxon>
        <taxon>eudicotyledons</taxon>
        <taxon>Gunneridae</taxon>
        <taxon>Pentapetalae</taxon>
        <taxon>asterids</taxon>
        <taxon>campanulids</taxon>
        <taxon>Asterales</taxon>
        <taxon>Asteraceae</taxon>
        <taxon>Asteroideae</taxon>
        <taxon>Heliantheae alliance</taxon>
        <taxon>Heliantheae</taxon>
        <taxon>Helianthus</taxon>
    </lineage>
</organism>
<reference evidence="2" key="1">
    <citation type="journal article" date="2017" name="Nature">
        <title>The sunflower genome provides insights into oil metabolism, flowering and Asterid evolution.</title>
        <authorList>
            <person name="Badouin H."/>
            <person name="Gouzy J."/>
            <person name="Grassa C.J."/>
            <person name="Murat F."/>
            <person name="Staton S.E."/>
            <person name="Cottret L."/>
            <person name="Lelandais-Briere C."/>
            <person name="Owens G.L."/>
            <person name="Carrere S."/>
            <person name="Mayjonade B."/>
            <person name="Legrand L."/>
            <person name="Gill N."/>
            <person name="Kane N.C."/>
            <person name="Bowers J.E."/>
            <person name="Hubner S."/>
            <person name="Bellec A."/>
            <person name="Berard A."/>
            <person name="Berges H."/>
            <person name="Blanchet N."/>
            <person name="Boniface M.C."/>
            <person name="Brunel D."/>
            <person name="Catrice O."/>
            <person name="Chaidir N."/>
            <person name="Claudel C."/>
            <person name="Donnadieu C."/>
            <person name="Faraut T."/>
            <person name="Fievet G."/>
            <person name="Helmstetter N."/>
            <person name="King M."/>
            <person name="Knapp S.J."/>
            <person name="Lai Z."/>
            <person name="Le Paslier M.C."/>
            <person name="Lippi Y."/>
            <person name="Lorenzon L."/>
            <person name="Mandel J.R."/>
            <person name="Marage G."/>
            <person name="Marchand G."/>
            <person name="Marquand E."/>
            <person name="Bret-Mestries E."/>
            <person name="Morien E."/>
            <person name="Nambeesan S."/>
            <person name="Nguyen T."/>
            <person name="Pegot-Espagnet P."/>
            <person name="Pouilly N."/>
            <person name="Raftis F."/>
            <person name="Sallet E."/>
            <person name="Schiex T."/>
            <person name="Thomas J."/>
            <person name="Vandecasteele C."/>
            <person name="Vares D."/>
            <person name="Vear F."/>
            <person name="Vautrin S."/>
            <person name="Crespi M."/>
            <person name="Mangin B."/>
            <person name="Burke J.M."/>
            <person name="Salse J."/>
            <person name="Munos S."/>
            <person name="Vincourt P."/>
            <person name="Rieseberg L.H."/>
            <person name="Langlade N.B."/>
        </authorList>
    </citation>
    <scope>NUCLEOTIDE SEQUENCE [LARGE SCALE GENOMIC DNA]</scope>
    <source>
        <strain evidence="2">cv. SF193</strain>
    </source>
</reference>
<name>A0A251SR77_HELAN</name>
<dbReference type="EMBL" id="CM007902">
    <property type="protein sequence ID" value="OTG01012.1"/>
    <property type="molecule type" value="Genomic_DNA"/>
</dbReference>
<evidence type="ECO:0000313" key="2">
    <source>
        <dbReference type="Proteomes" id="UP000215914"/>
    </source>
</evidence>